<gene>
    <name evidence="1" type="ORF">NEQG_02134</name>
</gene>
<dbReference type="InParanoid" id="I3EEE0"/>
<dbReference type="OrthoDB" id="10369181at2759"/>
<proteinExistence type="predicted"/>
<protein>
    <submittedName>
        <fullName evidence="1">Uncharacterized protein</fullName>
    </submittedName>
</protein>
<dbReference type="AlphaFoldDB" id="I3EEE0"/>
<evidence type="ECO:0000313" key="1">
    <source>
        <dbReference type="EMBL" id="EIJ87587.1"/>
    </source>
</evidence>
<evidence type="ECO:0000313" key="2">
    <source>
        <dbReference type="Proteomes" id="UP000002872"/>
    </source>
</evidence>
<dbReference type="HOGENOM" id="CLU_010538_0_0_1"/>
<name>I3EEE0_NEMP3</name>
<reference evidence="1" key="1">
    <citation type="submission" date="2011-01" db="EMBL/GenBank/DDBJ databases">
        <title>The Genome Sequence of Nematocida parisii strain ERTm3.</title>
        <authorList>
            <consortium name="The Broad Institute Genome Sequencing Platform"/>
            <consortium name="The Broad Institute Genome Sequencing Center for Infectious Disease"/>
            <person name="Cuomo C."/>
            <person name="Troemel E."/>
            <person name="Young S.K."/>
            <person name="Zeng Q."/>
            <person name="Gargeya S."/>
            <person name="Fitzgerald M."/>
            <person name="Haas B."/>
            <person name="Abouelleil A."/>
            <person name="Alvarado L."/>
            <person name="Arachchi H.M."/>
            <person name="Berlin A."/>
            <person name="Chapman S.B."/>
            <person name="Gearin G."/>
            <person name="Goldberg J."/>
            <person name="Griggs A."/>
            <person name="Gujja S."/>
            <person name="Hansen M."/>
            <person name="Heiman D."/>
            <person name="Howarth C."/>
            <person name="Larimer J."/>
            <person name="Lui A."/>
            <person name="MacDonald P.J.P."/>
            <person name="McCowen C."/>
            <person name="Montmayeur A."/>
            <person name="Murphy C."/>
            <person name="Neiman D."/>
            <person name="Pearson M."/>
            <person name="Priest M."/>
            <person name="Roberts A."/>
            <person name="Saif S."/>
            <person name="Shea T."/>
            <person name="Sisk P."/>
            <person name="Stolte C."/>
            <person name="Sykes S."/>
            <person name="Wortman J."/>
            <person name="Nusbaum C."/>
            <person name="Birren B."/>
        </authorList>
    </citation>
    <scope>NUCLEOTIDE SEQUENCE</scope>
    <source>
        <strain evidence="1">ERTm3</strain>
    </source>
</reference>
<keyword evidence="2" id="KW-1185">Reference proteome</keyword>
<organism evidence="1 2">
    <name type="scientific">Nematocida parisii (strain ERTm3)</name>
    <name type="common">Nematode killer fungus</name>
    <dbReference type="NCBI Taxonomy" id="935791"/>
    <lineage>
        <taxon>Eukaryota</taxon>
        <taxon>Fungi</taxon>
        <taxon>Fungi incertae sedis</taxon>
        <taxon>Microsporidia</taxon>
        <taxon>Nematocida</taxon>
    </lineage>
</organism>
<dbReference type="EMBL" id="GL870881">
    <property type="protein sequence ID" value="EIJ87587.1"/>
    <property type="molecule type" value="Genomic_DNA"/>
</dbReference>
<sequence>MLRIIKRKTIVLFIWYMLIYAIQLNGFKPIVFASNWDGVHMLNNSTSNNYFLQQSYSSNQPENVSVNNLKEPSYDEQPIYGEQEYNSYNILAAFLNTSSNELAEDLYKIPVSNLFDPNYTNNSYNSSYSLLNGEYSNSSYIGQDSSFNNTLFRNNWVEPEISHTFGSPSTSIKYNPEKEYTLLELNSTNLACNNIQLQNISTNPMPYSPPACSENRKLSRITKSLESTQTTSTSIDGKQKNQNSESAISYISININYNTVNKLKKISFITSSIRNSDEYKSIVTALHDYILEFIKNEQDQDNYPMPLSLDSMMYTEDEYSKSIKEIRDNANKYKNVWVALYLAKKENIHKRLNLIGYLSKQQKIENDIFQSCDLSYYPNILSDLNAKCKSSYRVPIKNSSKTNLKVESDLNQITLGIIYTKRRINLLWHAESMLIAYNNQVMLSSSINIVENLKNRHLKKQLLLILCLPEIYEDLFYMKYEEIHLLKQKIMKSNASLESKNKCAQFCIIEYLYGKVHNNHSLMENAYSNILKIKKRLFRHNSDDIDVYKCVYKTFAYFYKHSYYLYETNINGSISNSSFLEPNNCYLYMKQYTKIDPSNTKLYQGKDVISIPDKRKCSMVFKYTNTKENSRKLDKIIKKSIVYTHAKSEIISIPYSPHYHVQLVDNSTHQMHIVHIPFFVSTEDGSEVYHYIHTIENIVNHASKLLCNKTMYNQRYNNTIYPFKYNRNDKTWSLITKLNNDQIKKRKLENSNSIHDMDKTIEEMHNDGFDIVLYYIEEGLDEIEFLFAQLNPISIETINTAYKENKAEAKKLFDRYEPNIGVPRIPLFLPRLMTSVVHFGPYVLKPEKYKFESIKNYQDLVPIKFSSSIDRMVKKKDRKQTIIEILNKFRREIYYYSDFYILGINSFYEDCDCYNMNIKQKEFEDNEIELSWYIKIQFNTEEYINYNLDLRIPYYSISTIETNMKLAILSLLLKMLQRKHVSQDILRYGLCIYTKKSTGESFTISLLCPEMRAFMNELFSKDNEMYYILSPPLKENIESLKNSLPIDLSDILNIYISIKNVNYTKSKLGLHYNIMNALF</sequence>
<dbReference type="Proteomes" id="UP000002872">
    <property type="component" value="Unassembled WGS sequence"/>
</dbReference>
<dbReference type="OMA" id="MENAYSN"/>
<accession>I3EEE0</accession>
<dbReference type="VEuPathDB" id="MicrosporidiaDB:NEQG_02134"/>